<evidence type="ECO:0000313" key="3">
    <source>
        <dbReference type="Proteomes" id="UP000008311"/>
    </source>
</evidence>
<gene>
    <name evidence="2" type="ORF">RCOM_1904670</name>
</gene>
<evidence type="ECO:0000256" key="1">
    <source>
        <dbReference type="SAM" id="MobiDB-lite"/>
    </source>
</evidence>
<evidence type="ECO:0000313" key="2">
    <source>
        <dbReference type="EMBL" id="EEF24367.1"/>
    </source>
</evidence>
<dbReference type="Proteomes" id="UP000008311">
    <property type="component" value="Unassembled WGS sequence"/>
</dbReference>
<feature type="compositionally biased region" description="Basic and acidic residues" evidence="1">
    <location>
        <begin position="73"/>
        <end position="90"/>
    </location>
</feature>
<proteinExistence type="predicted"/>
<name>B9TIE6_RICCO</name>
<feature type="non-terminal residue" evidence="2">
    <location>
        <position position="161"/>
    </location>
</feature>
<reference evidence="3" key="1">
    <citation type="journal article" date="2010" name="Nat. Biotechnol.">
        <title>Draft genome sequence of the oilseed species Ricinus communis.</title>
        <authorList>
            <person name="Chan A.P."/>
            <person name="Crabtree J."/>
            <person name="Zhao Q."/>
            <person name="Lorenzi H."/>
            <person name="Orvis J."/>
            <person name="Puiu D."/>
            <person name="Melake-Berhan A."/>
            <person name="Jones K.M."/>
            <person name="Redman J."/>
            <person name="Chen G."/>
            <person name="Cahoon E.B."/>
            <person name="Gedil M."/>
            <person name="Stanke M."/>
            <person name="Haas B.J."/>
            <person name="Wortman J.R."/>
            <person name="Fraser-Liggett C.M."/>
            <person name="Ravel J."/>
            <person name="Rabinowicz P.D."/>
        </authorList>
    </citation>
    <scope>NUCLEOTIDE SEQUENCE [LARGE SCALE GENOMIC DNA]</scope>
    <source>
        <strain evidence="3">cv. Hale</strain>
    </source>
</reference>
<dbReference type="EMBL" id="EQ982480">
    <property type="protein sequence ID" value="EEF24367.1"/>
    <property type="molecule type" value="Genomic_DNA"/>
</dbReference>
<protein>
    <submittedName>
        <fullName evidence="2">Uncharacterized protein</fullName>
    </submittedName>
</protein>
<dbReference type="AlphaFoldDB" id="B9TIE6"/>
<dbReference type="InParanoid" id="B9TIE6"/>
<accession>B9TIE6</accession>
<feature type="region of interest" description="Disordered" evidence="1">
    <location>
        <begin position="59"/>
        <end position="90"/>
    </location>
</feature>
<keyword evidence="3" id="KW-1185">Reference proteome</keyword>
<organism evidence="2 3">
    <name type="scientific">Ricinus communis</name>
    <name type="common">Castor bean</name>
    <dbReference type="NCBI Taxonomy" id="3988"/>
    <lineage>
        <taxon>Eukaryota</taxon>
        <taxon>Viridiplantae</taxon>
        <taxon>Streptophyta</taxon>
        <taxon>Embryophyta</taxon>
        <taxon>Tracheophyta</taxon>
        <taxon>Spermatophyta</taxon>
        <taxon>Magnoliopsida</taxon>
        <taxon>eudicotyledons</taxon>
        <taxon>Gunneridae</taxon>
        <taxon>Pentapetalae</taxon>
        <taxon>rosids</taxon>
        <taxon>fabids</taxon>
        <taxon>Malpighiales</taxon>
        <taxon>Euphorbiaceae</taxon>
        <taxon>Acalyphoideae</taxon>
        <taxon>Acalypheae</taxon>
        <taxon>Ricinus</taxon>
    </lineage>
</organism>
<sequence length="161" mass="17665">MHQTVAGLVDGQQRPEVRMVALAQPVDLERRGDGGGPLRPGRGHAASVRGESHRVVRRGALLDGPERGLGQPRAEDAVQRREQRPGPLRREDRVGVDLLAHARRHLEAQPAARPRLLGIALAGARDHLLVRMPGERRIDDVLVAQPRDLLGLEAPVQRLLD</sequence>